<evidence type="ECO:0000256" key="2">
    <source>
        <dbReference type="ARBA" id="ARBA00022475"/>
    </source>
</evidence>
<evidence type="ECO:0000256" key="1">
    <source>
        <dbReference type="ARBA" id="ARBA00004651"/>
    </source>
</evidence>
<feature type="transmembrane region" description="Helical" evidence="6">
    <location>
        <begin position="253"/>
        <end position="273"/>
    </location>
</feature>
<reference evidence="8 9" key="1">
    <citation type="submission" date="2018-09" db="EMBL/GenBank/DDBJ databases">
        <title>Isolation, diversity and antifungal activity of actinobacteria from wheat.</title>
        <authorList>
            <person name="Han C."/>
        </authorList>
    </citation>
    <scope>NUCLEOTIDE SEQUENCE [LARGE SCALE GENOMIC DNA]</scope>
    <source>
        <strain evidence="8 9">NEAU-YY265</strain>
    </source>
</reference>
<accession>A0A418KUV2</accession>
<evidence type="ECO:0000313" key="8">
    <source>
        <dbReference type="EMBL" id="RIQ33606.1"/>
    </source>
</evidence>
<sequence>MTPFAAALAAILVLGGLLVIVLGLLPQPVQARPSTTGQRLKARFISMTGGRNPAARQLRLLLGIGLAGGMVAWLLTGWLILVVLVPAALIGLPALLAPPPSATPVAKLEAMEEWTRSLAGVLTVGVGLEQAITATMKSTPDALRAEVTTLVARLRARWPTVAALRAFADDLDDATGDLIASSLILGATRRGAGLAAVLEGLAATVAQDVQVRRKIEADRSKPRTTARMVTIITLVVLGFMTFNSSYIEPYGSAIGQIVLIVLLSCYVLCLLWMRQITKPRPLPRIMGWDLRSATGPARAEARR</sequence>
<evidence type="ECO:0000256" key="6">
    <source>
        <dbReference type="SAM" id="Phobius"/>
    </source>
</evidence>
<evidence type="ECO:0000256" key="5">
    <source>
        <dbReference type="ARBA" id="ARBA00023136"/>
    </source>
</evidence>
<dbReference type="PANTHER" id="PTHR35007:SF3">
    <property type="entry name" value="POSSIBLE CONSERVED ALANINE RICH MEMBRANE PROTEIN"/>
    <property type="match status" value="1"/>
</dbReference>
<name>A0A418KUV2_9ACTN</name>
<feature type="transmembrane region" description="Helical" evidence="6">
    <location>
        <begin position="70"/>
        <end position="97"/>
    </location>
</feature>
<keyword evidence="2" id="KW-1003">Cell membrane</keyword>
<dbReference type="GO" id="GO:0005886">
    <property type="term" value="C:plasma membrane"/>
    <property type="evidence" value="ECO:0007669"/>
    <property type="project" value="UniProtKB-SubCell"/>
</dbReference>
<comment type="caution">
    <text evidence="8">The sequence shown here is derived from an EMBL/GenBank/DDBJ whole genome shotgun (WGS) entry which is preliminary data.</text>
</comment>
<comment type="subcellular location">
    <subcellularLocation>
        <location evidence="1">Cell membrane</location>
        <topology evidence="1">Multi-pass membrane protein</topology>
    </subcellularLocation>
</comment>
<dbReference type="Pfam" id="PF00482">
    <property type="entry name" value="T2SSF"/>
    <property type="match status" value="1"/>
</dbReference>
<dbReference type="AlphaFoldDB" id="A0A418KUV2"/>
<keyword evidence="4 6" id="KW-1133">Transmembrane helix</keyword>
<evidence type="ECO:0000256" key="4">
    <source>
        <dbReference type="ARBA" id="ARBA00022989"/>
    </source>
</evidence>
<keyword evidence="3 6" id="KW-0812">Transmembrane</keyword>
<dbReference type="RefSeq" id="WP_119658834.1">
    <property type="nucleotide sequence ID" value="NZ_QUAL01000042.1"/>
</dbReference>
<dbReference type="InterPro" id="IPR042094">
    <property type="entry name" value="T2SS_GspF_sf"/>
</dbReference>
<feature type="domain" description="Type II secretion system protein GspF" evidence="7">
    <location>
        <begin position="114"/>
        <end position="241"/>
    </location>
</feature>
<organism evidence="8 9">
    <name type="scientific">Jiangella rhizosphaerae</name>
    <dbReference type="NCBI Taxonomy" id="2293569"/>
    <lineage>
        <taxon>Bacteria</taxon>
        <taxon>Bacillati</taxon>
        <taxon>Actinomycetota</taxon>
        <taxon>Actinomycetes</taxon>
        <taxon>Jiangellales</taxon>
        <taxon>Jiangellaceae</taxon>
        <taxon>Jiangella</taxon>
    </lineage>
</organism>
<feature type="transmembrane region" description="Helical" evidence="6">
    <location>
        <begin position="228"/>
        <end position="247"/>
    </location>
</feature>
<dbReference type="PANTHER" id="PTHR35007">
    <property type="entry name" value="INTEGRAL MEMBRANE PROTEIN-RELATED"/>
    <property type="match status" value="1"/>
</dbReference>
<keyword evidence="9" id="KW-1185">Reference proteome</keyword>
<dbReference type="EMBL" id="QUAL01000042">
    <property type="protein sequence ID" value="RIQ33606.1"/>
    <property type="molecule type" value="Genomic_DNA"/>
</dbReference>
<protein>
    <recommendedName>
        <fullName evidence="7">Type II secretion system protein GspF domain-containing protein</fullName>
    </recommendedName>
</protein>
<evidence type="ECO:0000256" key="3">
    <source>
        <dbReference type="ARBA" id="ARBA00022692"/>
    </source>
</evidence>
<gene>
    <name evidence="8" type="ORF">DY240_04865</name>
</gene>
<dbReference type="InterPro" id="IPR018076">
    <property type="entry name" value="T2SS_GspF_dom"/>
</dbReference>
<dbReference type="Proteomes" id="UP000284057">
    <property type="component" value="Unassembled WGS sequence"/>
</dbReference>
<keyword evidence="5 6" id="KW-0472">Membrane</keyword>
<proteinExistence type="predicted"/>
<dbReference type="OrthoDB" id="5243396at2"/>
<evidence type="ECO:0000259" key="7">
    <source>
        <dbReference type="Pfam" id="PF00482"/>
    </source>
</evidence>
<dbReference type="Gene3D" id="1.20.81.30">
    <property type="entry name" value="Type II secretion system (T2SS), domain F"/>
    <property type="match status" value="1"/>
</dbReference>
<evidence type="ECO:0000313" key="9">
    <source>
        <dbReference type="Proteomes" id="UP000284057"/>
    </source>
</evidence>